<reference evidence="1 2" key="1">
    <citation type="journal article" date="2018" name="Science">
        <title>The opium poppy genome and morphinan production.</title>
        <authorList>
            <person name="Guo L."/>
            <person name="Winzer T."/>
            <person name="Yang X."/>
            <person name="Li Y."/>
            <person name="Ning Z."/>
            <person name="He Z."/>
            <person name="Teodor R."/>
            <person name="Lu Y."/>
            <person name="Bowser T.A."/>
            <person name="Graham I.A."/>
            <person name="Ye K."/>
        </authorList>
    </citation>
    <scope>NUCLEOTIDE SEQUENCE [LARGE SCALE GENOMIC DNA]</scope>
    <source>
        <strain evidence="2">cv. HN1</strain>
        <tissue evidence="1">Leaves</tissue>
    </source>
</reference>
<gene>
    <name evidence="1" type="ORF">C5167_039527</name>
</gene>
<sequence>MVEIMIIQRNETVLIQRVDSVPIQRVDSVLTLIQVMAVHHCIVNIKNHHPPRRSISKPTPPPPPAEVVPPIEVSTSPSSMATMIEQKFVHAVAYEPFVLTRCKSEPLRSSAKLLQKLVFGKV</sequence>
<dbReference type="EMBL" id="CM010715">
    <property type="protein sequence ID" value="RZC46580.1"/>
    <property type="molecule type" value="Genomic_DNA"/>
</dbReference>
<name>A0A4Y7IFP0_PAPSO</name>
<evidence type="ECO:0000313" key="2">
    <source>
        <dbReference type="Proteomes" id="UP000316621"/>
    </source>
</evidence>
<dbReference type="Proteomes" id="UP000316621">
    <property type="component" value="Chromosome 1"/>
</dbReference>
<proteinExistence type="predicted"/>
<dbReference type="Gramene" id="RZC46580">
    <property type="protein sequence ID" value="RZC46580"/>
    <property type="gene ID" value="C5167_039527"/>
</dbReference>
<dbReference type="AlphaFoldDB" id="A0A4Y7IFP0"/>
<evidence type="ECO:0000313" key="1">
    <source>
        <dbReference type="EMBL" id="RZC46580.1"/>
    </source>
</evidence>
<protein>
    <submittedName>
        <fullName evidence="1">Uncharacterized protein</fullName>
    </submittedName>
</protein>
<keyword evidence="2" id="KW-1185">Reference proteome</keyword>
<organism evidence="1 2">
    <name type="scientific">Papaver somniferum</name>
    <name type="common">Opium poppy</name>
    <dbReference type="NCBI Taxonomy" id="3469"/>
    <lineage>
        <taxon>Eukaryota</taxon>
        <taxon>Viridiplantae</taxon>
        <taxon>Streptophyta</taxon>
        <taxon>Embryophyta</taxon>
        <taxon>Tracheophyta</taxon>
        <taxon>Spermatophyta</taxon>
        <taxon>Magnoliopsida</taxon>
        <taxon>Ranunculales</taxon>
        <taxon>Papaveraceae</taxon>
        <taxon>Papaveroideae</taxon>
        <taxon>Papaver</taxon>
    </lineage>
</organism>
<accession>A0A4Y7IFP0</accession>